<reference evidence="2 3" key="1">
    <citation type="submission" date="2020-08" db="EMBL/GenBank/DDBJ databases">
        <title>Genomic Encyclopedia of Type Strains, Phase IV (KMG-IV): sequencing the most valuable type-strain genomes for metagenomic binning, comparative biology and taxonomic classification.</title>
        <authorList>
            <person name="Goeker M."/>
        </authorList>
    </citation>
    <scope>NUCLEOTIDE SEQUENCE [LARGE SCALE GENOMIC DNA]</scope>
    <source>
        <strain evidence="2 3">DSM 29568</strain>
    </source>
</reference>
<protein>
    <recommendedName>
        <fullName evidence="4">CarboxypepD_reg-like domain-containing protein</fullName>
    </recommendedName>
</protein>
<proteinExistence type="predicted"/>
<feature type="signal peptide" evidence="1">
    <location>
        <begin position="1"/>
        <end position="18"/>
    </location>
</feature>
<comment type="caution">
    <text evidence="2">The sequence shown here is derived from an EMBL/GenBank/DDBJ whole genome shotgun (WGS) entry which is preliminary data.</text>
</comment>
<sequence>MKLPCLLCFMLFSCSFFAQETYLEGKILADSIAYREVNIINLTKKIGTINQKDGSFKITAKLGDTLFFSSIQYKVKRLPVTKEVLQSQPVLVSLTTEINELTEVVITDMQLTGDAKKDAALIPTKPYFNPFGGGENKYTVEERRLYTAVTSSSGIPLDLLINSLTGRLKRLKRDRDNAYFEKLIQEAKDLMHLNFFTDDLHIEADYVDDFIYFTSDDKRFKPYVKQKRTLELITLFKSKVKPYELFKAAQNKPLITE</sequence>
<name>A0A840EPK1_9FLAO</name>
<accession>A0A840EPK1</accession>
<dbReference type="AlphaFoldDB" id="A0A840EPK1"/>
<feature type="chain" id="PRO_5032817339" description="CarboxypepD_reg-like domain-containing protein" evidence="1">
    <location>
        <begin position="19"/>
        <end position="257"/>
    </location>
</feature>
<dbReference type="Proteomes" id="UP000553034">
    <property type="component" value="Unassembled WGS sequence"/>
</dbReference>
<organism evidence="2 3">
    <name type="scientific">Mesonia hippocampi</name>
    <dbReference type="NCBI Taxonomy" id="1628250"/>
    <lineage>
        <taxon>Bacteria</taxon>
        <taxon>Pseudomonadati</taxon>
        <taxon>Bacteroidota</taxon>
        <taxon>Flavobacteriia</taxon>
        <taxon>Flavobacteriales</taxon>
        <taxon>Flavobacteriaceae</taxon>
        <taxon>Mesonia</taxon>
    </lineage>
</organism>
<evidence type="ECO:0000313" key="3">
    <source>
        <dbReference type="Proteomes" id="UP000553034"/>
    </source>
</evidence>
<keyword evidence="1" id="KW-0732">Signal</keyword>
<evidence type="ECO:0008006" key="4">
    <source>
        <dbReference type="Google" id="ProtNLM"/>
    </source>
</evidence>
<evidence type="ECO:0000256" key="1">
    <source>
        <dbReference type="SAM" id="SignalP"/>
    </source>
</evidence>
<keyword evidence="3" id="KW-1185">Reference proteome</keyword>
<evidence type="ECO:0000313" key="2">
    <source>
        <dbReference type="EMBL" id="MBB4118991.1"/>
    </source>
</evidence>
<gene>
    <name evidence="2" type="ORF">GGR32_001282</name>
</gene>
<dbReference type="RefSeq" id="WP_183477344.1">
    <property type="nucleotide sequence ID" value="NZ_JACIFO010000004.1"/>
</dbReference>
<dbReference type="EMBL" id="JACIFO010000004">
    <property type="protein sequence ID" value="MBB4118991.1"/>
    <property type="molecule type" value="Genomic_DNA"/>
</dbReference>